<dbReference type="InterPro" id="IPR008557">
    <property type="entry name" value="PhoX"/>
</dbReference>
<dbReference type="STRING" id="1123272.SAMN02745824_0359"/>
<gene>
    <name evidence="1" type="ORF">SAMN02745824_0359</name>
</gene>
<dbReference type="InterPro" id="IPR006311">
    <property type="entry name" value="TAT_signal"/>
</dbReference>
<dbReference type="Proteomes" id="UP000185192">
    <property type="component" value="Unassembled WGS sequence"/>
</dbReference>
<protein>
    <recommendedName>
        <fullName evidence="3">Phosphatase</fullName>
    </recommendedName>
</protein>
<evidence type="ECO:0000313" key="1">
    <source>
        <dbReference type="EMBL" id="SIN59822.1"/>
    </source>
</evidence>
<keyword evidence="2" id="KW-1185">Reference proteome</keyword>
<proteinExistence type="predicted"/>
<evidence type="ECO:0000313" key="2">
    <source>
        <dbReference type="Proteomes" id="UP000185192"/>
    </source>
</evidence>
<accession>A0A1N6CMU9</accession>
<dbReference type="SUPFAM" id="SSF63829">
    <property type="entry name" value="Calcium-dependent phosphotriesterase"/>
    <property type="match status" value="1"/>
</dbReference>
<dbReference type="AlphaFoldDB" id="A0A1N6CMU9"/>
<dbReference type="PANTHER" id="PTHR35399:SF4">
    <property type="entry name" value="MEMBRANE PROTEIN"/>
    <property type="match status" value="1"/>
</dbReference>
<name>A0A1N6CMU9_9SPHN</name>
<dbReference type="EMBL" id="FSQW01000001">
    <property type="protein sequence ID" value="SIN59822.1"/>
    <property type="molecule type" value="Genomic_DNA"/>
</dbReference>
<organism evidence="1 2">
    <name type="scientific">Parasphingorhabdus marina DSM 22363</name>
    <dbReference type="NCBI Taxonomy" id="1123272"/>
    <lineage>
        <taxon>Bacteria</taxon>
        <taxon>Pseudomonadati</taxon>
        <taxon>Pseudomonadota</taxon>
        <taxon>Alphaproteobacteria</taxon>
        <taxon>Sphingomonadales</taxon>
        <taxon>Sphingomonadaceae</taxon>
        <taxon>Parasphingorhabdus</taxon>
    </lineage>
</organism>
<dbReference type="Pfam" id="PF05787">
    <property type="entry name" value="PhoX"/>
    <property type="match status" value="1"/>
</dbReference>
<dbReference type="PROSITE" id="PS51318">
    <property type="entry name" value="TAT"/>
    <property type="match status" value="1"/>
</dbReference>
<sequence length="455" mass="50391">MKLNRRHFAGGLTATALAGFAAHGVMAGKNRAAMHPGFGPLKRDPDGLIDLPKDFSYRVISRFRDRMSDGLRVPDRADGMGCFAMPDGRIALVRNHELKISDYDDGPFGRRVAQRARVYDRTKDGKAVVGGTTTLMLNADTLDVEREHLSLVGTIRNCAGGTTPWGSWLSCEEDVTRAGRHVGRDHGWVFEVPAAHEGLVDPVPLKAMGRFNHEAAAVDPHTGIVYQTEDRGDSLFYRFIPDVPGKLAEGGKLQALAFADSKADNDSRNWTEEKFRPGSWRFVRWIDMDDVESPKDDLRMRGAEAGAVLFARGEGIIHGDGEFYFCCTNGGAEKEGQIMRYRPSRFEGQADERSAPGLLQLFFESTDRRQFSYGDNLTVAPNGHLIVCEDQYRPVVDNHLRGVTARGEAYDLARIRVQTEPAGACFAPDGKTMFVNLYSPTMTLAISGPWDRQFS</sequence>
<dbReference type="OrthoDB" id="9801383at2"/>
<dbReference type="PANTHER" id="PTHR35399">
    <property type="entry name" value="SLR8030 PROTEIN"/>
    <property type="match status" value="1"/>
</dbReference>
<dbReference type="RefSeq" id="WP_074203444.1">
    <property type="nucleotide sequence ID" value="NZ_FSQW01000001.1"/>
</dbReference>
<reference evidence="2" key="1">
    <citation type="submission" date="2016-11" db="EMBL/GenBank/DDBJ databases">
        <authorList>
            <person name="Varghese N."/>
            <person name="Submissions S."/>
        </authorList>
    </citation>
    <scope>NUCLEOTIDE SEQUENCE [LARGE SCALE GENOMIC DNA]</scope>
    <source>
        <strain evidence="2">DSM 22363</strain>
    </source>
</reference>
<evidence type="ECO:0008006" key="3">
    <source>
        <dbReference type="Google" id="ProtNLM"/>
    </source>
</evidence>